<dbReference type="STRING" id="1276258.SAPIS_v1c02650"/>
<feature type="signal peptide" evidence="1">
    <location>
        <begin position="1"/>
        <end position="19"/>
    </location>
</feature>
<protein>
    <recommendedName>
        <fullName evidence="4">Lipoprotein</fullName>
    </recommendedName>
</protein>
<accession>V5RJ38</accession>
<evidence type="ECO:0008006" key="4">
    <source>
        <dbReference type="Google" id="ProtNLM"/>
    </source>
</evidence>
<dbReference type="PROSITE" id="PS51257">
    <property type="entry name" value="PROKAR_LIPOPROTEIN"/>
    <property type="match status" value="1"/>
</dbReference>
<gene>
    <name evidence="2" type="ORF">SAPIS_v1c02650</name>
</gene>
<name>V5RJ38_SPIAP</name>
<dbReference type="AlphaFoldDB" id="V5RJ38"/>
<evidence type="ECO:0000313" key="2">
    <source>
        <dbReference type="EMBL" id="AHB36111.1"/>
    </source>
</evidence>
<dbReference type="HOGENOM" id="CLU_701895_0_0_14"/>
<reference evidence="2 3" key="1">
    <citation type="journal article" date="2014" name="Genome Announc.">
        <title>Complete Genome Sequence of Spiroplasma apis B31T (ATCC 33834), a Bacterium Associated with May Disease of Honeybees (Apis mellifera).</title>
        <authorList>
            <person name="Ku C."/>
            <person name="Lo W.S."/>
            <person name="Chen L.L."/>
            <person name="Kuo C.H."/>
        </authorList>
    </citation>
    <scope>NUCLEOTIDE SEQUENCE [LARGE SCALE GENOMIC DNA]</scope>
    <source>
        <strain evidence="2">B31</strain>
    </source>
</reference>
<dbReference type="KEGG" id="sapi:SAPIS_v1c02650"/>
<sequence length="393" mass="43510">MKKLISLIAAFGMVTSTGATVVSCAQKTTEVKPEENKIVDLENDTNLVKSILAGNMDENGIINAEKGIKETAITEKSILTSFNWMNTSNLSNEDVQIKQVANTKKYKIEAKADSKRAIGATTIDVNQNIDSATVLKNTNIGNMYVAKGIFDQQRKFFDGDYIKQNGGSENNSNSEFIKTNENTKIDGNPGYIPYTFAMQNAGVANPLIEYLKSDLFIGAMEIIGKANDIGIEKNVFLDKINVNLAWVTSLSGVFANTSKTTTFDFELKEENRIVFGEHIKDSKENKIKLNKTIYNSKNKKNIVENIYSQMDEQFKKTVSIEELVNFSKIHYSNDDAIPSFEIIPGGQNLYGMDALAPFAMQIGGYKGTEYTVGKYKPAQTESGNLGYEITLVD</sequence>
<evidence type="ECO:0000256" key="1">
    <source>
        <dbReference type="SAM" id="SignalP"/>
    </source>
</evidence>
<proteinExistence type="predicted"/>
<organism evidence="2 3">
    <name type="scientific">Spiroplasma apis B31</name>
    <dbReference type="NCBI Taxonomy" id="1276258"/>
    <lineage>
        <taxon>Bacteria</taxon>
        <taxon>Bacillati</taxon>
        <taxon>Mycoplasmatota</taxon>
        <taxon>Mollicutes</taxon>
        <taxon>Entomoplasmatales</taxon>
        <taxon>Spiroplasmataceae</taxon>
        <taxon>Spiroplasma</taxon>
    </lineage>
</organism>
<dbReference type="NCBIfam" id="NF038029">
    <property type="entry name" value="LP_plasma"/>
    <property type="match status" value="1"/>
</dbReference>
<feature type="chain" id="PRO_5004741312" description="Lipoprotein" evidence="1">
    <location>
        <begin position="20"/>
        <end position="393"/>
    </location>
</feature>
<keyword evidence="1" id="KW-0732">Signal</keyword>
<dbReference type="OrthoDB" id="387663at2"/>
<dbReference type="Proteomes" id="UP000018550">
    <property type="component" value="Chromosome"/>
</dbReference>
<dbReference type="EMBL" id="CP006682">
    <property type="protein sequence ID" value="AHB36111.1"/>
    <property type="molecule type" value="Genomic_DNA"/>
</dbReference>
<keyword evidence="3" id="KW-1185">Reference proteome</keyword>
<dbReference type="RefSeq" id="WP_023789045.1">
    <property type="nucleotide sequence ID" value="NC_022998.1"/>
</dbReference>
<dbReference type="InterPro" id="IPR054816">
    <property type="entry name" value="Lipoprotein_mollicutes-type_CS"/>
</dbReference>
<evidence type="ECO:0000313" key="3">
    <source>
        <dbReference type="Proteomes" id="UP000018550"/>
    </source>
</evidence>
<dbReference type="PATRIC" id="fig|1276258.3.peg.260"/>